<evidence type="ECO:0000256" key="2">
    <source>
        <dbReference type="ARBA" id="ARBA00022679"/>
    </source>
</evidence>
<dbReference type="CDD" id="cd03789">
    <property type="entry name" value="GT9_LPS_heptosyltransferase"/>
    <property type="match status" value="1"/>
</dbReference>
<dbReference type="Gene3D" id="3.40.50.2000">
    <property type="entry name" value="Glycogen Phosphorylase B"/>
    <property type="match status" value="2"/>
</dbReference>
<dbReference type="GO" id="GO:0008713">
    <property type="term" value="F:ADP-heptose-lipopolysaccharide heptosyltransferase activity"/>
    <property type="evidence" value="ECO:0007669"/>
    <property type="project" value="TreeGrafter"/>
</dbReference>
<dbReference type="EC" id="2.4.-.-" evidence="3"/>
<reference evidence="3" key="1">
    <citation type="submission" date="2022-03" db="EMBL/GenBank/DDBJ databases">
        <title>Genomic Encyclopedia of Type Strains, Phase III (KMG-III): the genomes of soil and plant-associated and newly described type strains.</title>
        <authorList>
            <person name="Whitman W."/>
        </authorList>
    </citation>
    <scope>NUCLEOTIDE SEQUENCE</scope>
    <source>
        <strain evidence="3">ANL 6-2</strain>
    </source>
</reference>
<name>A0AAE3G1B8_9GAMM</name>
<dbReference type="InterPro" id="IPR002201">
    <property type="entry name" value="Glyco_trans_9"/>
</dbReference>
<protein>
    <submittedName>
        <fullName evidence="3">Heptosyltransferase I</fullName>
        <ecNumber evidence="3">2.4.-.-</ecNumber>
    </submittedName>
</protein>
<dbReference type="InterPro" id="IPR051199">
    <property type="entry name" value="LPS_LOS_Heptosyltrfase"/>
</dbReference>
<keyword evidence="4" id="KW-1185">Reference proteome</keyword>
<dbReference type="PANTHER" id="PTHR30160:SF21">
    <property type="entry name" value="LIPOPOLYSACCHARIDE CORE HEPTOSYLTRANSFERASE OPSX"/>
    <property type="match status" value="1"/>
</dbReference>
<dbReference type="Pfam" id="PF01075">
    <property type="entry name" value="Glyco_transf_9"/>
    <property type="match status" value="1"/>
</dbReference>
<sequence>MVPVIRSLQQAWPETHITWIIGRTESVLLGDLDGVEFITFDKRAGAAGRRAVAEALSQRRFDALLLMQVALRAGWLSRVVRADQRIGFDSQRSRDFHGLFVNRRIAPHPRAHVMDGFFDFINALGVTERVLRWDIPVPEAARQRADDLVPPDQPTMVISPCSSQRVANFRNWSIASYVELVRHAHNRHGLQVIITGGPTAEERRYGESIAREAGVPVENLVGRTTLKELLAILGRAEVVVSPDSGPAHMAVAAGTPVIGLYATSNPDRTGPYLGRRWVVNRYPDAVKAHWGKSVDQVAWGRRVRRADAMDLITVADVTGRLDALMATPGAERLQERISP</sequence>
<organism evidence="3 4">
    <name type="scientific">Natronocella acetinitrilica</name>
    <dbReference type="NCBI Taxonomy" id="414046"/>
    <lineage>
        <taxon>Bacteria</taxon>
        <taxon>Pseudomonadati</taxon>
        <taxon>Pseudomonadota</taxon>
        <taxon>Gammaproteobacteria</taxon>
        <taxon>Chromatiales</taxon>
        <taxon>Ectothiorhodospiraceae</taxon>
        <taxon>Natronocella</taxon>
    </lineage>
</organism>
<evidence type="ECO:0000256" key="1">
    <source>
        <dbReference type="ARBA" id="ARBA00022676"/>
    </source>
</evidence>
<dbReference type="PANTHER" id="PTHR30160">
    <property type="entry name" value="TETRAACYLDISACCHARIDE 4'-KINASE-RELATED"/>
    <property type="match status" value="1"/>
</dbReference>
<dbReference type="AlphaFoldDB" id="A0AAE3G1B8"/>
<dbReference type="RefSeq" id="WP_253473065.1">
    <property type="nucleotide sequence ID" value="NZ_JALJXV010000001.1"/>
</dbReference>
<dbReference type="GO" id="GO:0005829">
    <property type="term" value="C:cytosol"/>
    <property type="evidence" value="ECO:0007669"/>
    <property type="project" value="TreeGrafter"/>
</dbReference>
<keyword evidence="1 3" id="KW-0328">Glycosyltransferase</keyword>
<accession>A0AAE3G1B8</accession>
<dbReference type="GO" id="GO:0009244">
    <property type="term" value="P:lipopolysaccharide core region biosynthetic process"/>
    <property type="evidence" value="ECO:0007669"/>
    <property type="project" value="TreeGrafter"/>
</dbReference>
<evidence type="ECO:0000313" key="3">
    <source>
        <dbReference type="EMBL" id="MCP1673169.1"/>
    </source>
</evidence>
<proteinExistence type="predicted"/>
<keyword evidence="2 3" id="KW-0808">Transferase</keyword>
<comment type="caution">
    <text evidence="3">The sequence shown here is derived from an EMBL/GenBank/DDBJ whole genome shotgun (WGS) entry which is preliminary data.</text>
</comment>
<dbReference type="SUPFAM" id="SSF53756">
    <property type="entry name" value="UDP-Glycosyltransferase/glycogen phosphorylase"/>
    <property type="match status" value="1"/>
</dbReference>
<dbReference type="Proteomes" id="UP001205843">
    <property type="component" value="Unassembled WGS sequence"/>
</dbReference>
<dbReference type="EMBL" id="JALJXV010000001">
    <property type="protein sequence ID" value="MCP1673169.1"/>
    <property type="molecule type" value="Genomic_DNA"/>
</dbReference>
<gene>
    <name evidence="3" type="ORF">J2T57_000261</name>
</gene>
<evidence type="ECO:0000313" key="4">
    <source>
        <dbReference type="Proteomes" id="UP001205843"/>
    </source>
</evidence>